<dbReference type="EMBL" id="CAAALY010247588">
    <property type="protein sequence ID" value="VEL34400.1"/>
    <property type="molecule type" value="Genomic_DNA"/>
</dbReference>
<reference evidence="1" key="1">
    <citation type="submission" date="2018-11" db="EMBL/GenBank/DDBJ databases">
        <authorList>
            <consortium name="Pathogen Informatics"/>
        </authorList>
    </citation>
    <scope>NUCLEOTIDE SEQUENCE</scope>
</reference>
<name>A0A3S5AX54_9PLAT</name>
<organism evidence="1 2">
    <name type="scientific">Protopolystoma xenopodis</name>
    <dbReference type="NCBI Taxonomy" id="117903"/>
    <lineage>
        <taxon>Eukaryota</taxon>
        <taxon>Metazoa</taxon>
        <taxon>Spiralia</taxon>
        <taxon>Lophotrochozoa</taxon>
        <taxon>Platyhelminthes</taxon>
        <taxon>Monogenea</taxon>
        <taxon>Polyopisthocotylea</taxon>
        <taxon>Polystomatidea</taxon>
        <taxon>Polystomatidae</taxon>
        <taxon>Protopolystoma</taxon>
    </lineage>
</organism>
<dbReference type="Proteomes" id="UP000784294">
    <property type="component" value="Unassembled WGS sequence"/>
</dbReference>
<proteinExistence type="predicted"/>
<protein>
    <submittedName>
        <fullName evidence="1">Uncharacterized protein</fullName>
    </submittedName>
</protein>
<keyword evidence="2" id="KW-1185">Reference proteome</keyword>
<evidence type="ECO:0000313" key="1">
    <source>
        <dbReference type="EMBL" id="VEL34400.1"/>
    </source>
</evidence>
<accession>A0A3S5AX54</accession>
<dbReference type="AlphaFoldDB" id="A0A3S5AX54"/>
<comment type="caution">
    <text evidence="1">The sequence shown here is derived from an EMBL/GenBank/DDBJ whole genome shotgun (WGS) entry which is preliminary data.</text>
</comment>
<sequence>MLRRTSCKPESSLTQFALAPGKSKCRSGQIASSLMKKEHAGKLRSHHNAHRFLHLWSSPTVNPDDVCTESVARERVRKLIPVCLKWKVESISRSRISSSNFTKGIAALGRWLK</sequence>
<gene>
    <name evidence="1" type="ORF">PXEA_LOCUS27840</name>
</gene>
<evidence type="ECO:0000313" key="2">
    <source>
        <dbReference type="Proteomes" id="UP000784294"/>
    </source>
</evidence>